<proteinExistence type="predicted"/>
<feature type="region of interest" description="Disordered" evidence="1">
    <location>
        <begin position="521"/>
        <end position="541"/>
    </location>
</feature>
<dbReference type="InParanoid" id="A0A2H3E9U7"/>
<organism evidence="2 3">
    <name type="scientific">Armillaria gallica</name>
    <name type="common">Bulbous honey fungus</name>
    <name type="synonym">Armillaria bulbosa</name>
    <dbReference type="NCBI Taxonomy" id="47427"/>
    <lineage>
        <taxon>Eukaryota</taxon>
        <taxon>Fungi</taxon>
        <taxon>Dikarya</taxon>
        <taxon>Basidiomycota</taxon>
        <taxon>Agaricomycotina</taxon>
        <taxon>Agaricomycetes</taxon>
        <taxon>Agaricomycetidae</taxon>
        <taxon>Agaricales</taxon>
        <taxon>Marasmiineae</taxon>
        <taxon>Physalacriaceae</taxon>
        <taxon>Armillaria</taxon>
    </lineage>
</organism>
<gene>
    <name evidence="2" type="ORF">ARMGADRAFT_1075010</name>
</gene>
<feature type="region of interest" description="Disordered" evidence="1">
    <location>
        <begin position="563"/>
        <end position="582"/>
    </location>
</feature>
<dbReference type="EMBL" id="KZ293648">
    <property type="protein sequence ID" value="PBK98137.1"/>
    <property type="molecule type" value="Genomic_DNA"/>
</dbReference>
<keyword evidence="3" id="KW-1185">Reference proteome</keyword>
<feature type="compositionally biased region" description="Low complexity" evidence="1">
    <location>
        <begin position="521"/>
        <end position="533"/>
    </location>
</feature>
<sequence length="688" mass="76719">MSGIFLTDKDGKVPSSFTISLNPHLQAFNHPVGSLPLPLIVCQDRVNLAFVSDPLSAADINQFRPKPEEMKRPVVFDIKHSWRAFGSSLDLEEGLWMHDLSGKKSLELAKRRNLGMTFKPRWIADVKVDLEDAITCINFIMAHPAFIPSIPLPHYFDTDLLFCMLLSAEQARDICSLAVIAMGELIAFINHWHVTTGSNWASNFSSAMRAFIRRIQLTRLPMRGGVFDAENHTHGFFIHRAIKCGCPTYMLNLKSSDHSNNAIDQVLSVEQVPDLCPFLNDLKDSGLTLQPVTQLTHATPPLYIPPQSSVFLDIDGWRAIPLPHCLWLAICWMYNSFILPYMGPDGQYIVKFKYQTVLEWVDGTQVAREAQNKRSMAESNRVMDEILSLAERYAPTHSPSSDLIDTNSGPKLPYVHVVPQVCFTMSSAEPMDMLASSDMTVANTLMDLMDDRVFPPTDLVYPFDNLSDQDSLPVPGPITMSSLLPSDILRDLPTGFSNEKTEEPSELACIIFHDSDTNIASSSSPSPICTSPSRNPQPQRTSPYVIGDPGCLLQRILQASSGVEPVEGRLDQSTARSTPSTNEVHFLTSPHLSPGALSLIDSSVESLILQVEEEMARPHEQVNRILPGYPCCPSQPDSFKAYRGNVIIPRTFYFNVTNWQKECLSMEATYQLLAASDSHWSTLLRQHG</sequence>
<name>A0A2H3E9U7_ARMGA</name>
<feature type="compositionally biased region" description="Polar residues" evidence="1">
    <location>
        <begin position="571"/>
        <end position="582"/>
    </location>
</feature>
<dbReference type="Proteomes" id="UP000217790">
    <property type="component" value="Unassembled WGS sequence"/>
</dbReference>
<dbReference type="OrthoDB" id="3031447at2759"/>
<evidence type="ECO:0000313" key="2">
    <source>
        <dbReference type="EMBL" id="PBK98137.1"/>
    </source>
</evidence>
<dbReference type="AlphaFoldDB" id="A0A2H3E9U7"/>
<evidence type="ECO:0000256" key="1">
    <source>
        <dbReference type="SAM" id="MobiDB-lite"/>
    </source>
</evidence>
<protein>
    <submittedName>
        <fullName evidence="2">Uncharacterized protein</fullName>
    </submittedName>
</protein>
<reference evidence="3" key="1">
    <citation type="journal article" date="2017" name="Nat. Ecol. Evol.">
        <title>Genome expansion and lineage-specific genetic innovations in the forest pathogenic fungi Armillaria.</title>
        <authorList>
            <person name="Sipos G."/>
            <person name="Prasanna A.N."/>
            <person name="Walter M.C."/>
            <person name="O'Connor E."/>
            <person name="Balint B."/>
            <person name="Krizsan K."/>
            <person name="Kiss B."/>
            <person name="Hess J."/>
            <person name="Varga T."/>
            <person name="Slot J."/>
            <person name="Riley R."/>
            <person name="Boka B."/>
            <person name="Rigling D."/>
            <person name="Barry K."/>
            <person name="Lee J."/>
            <person name="Mihaltcheva S."/>
            <person name="LaButti K."/>
            <person name="Lipzen A."/>
            <person name="Waldron R."/>
            <person name="Moloney N.M."/>
            <person name="Sperisen C."/>
            <person name="Kredics L."/>
            <person name="Vagvoelgyi C."/>
            <person name="Patrignani A."/>
            <person name="Fitzpatrick D."/>
            <person name="Nagy I."/>
            <person name="Doyle S."/>
            <person name="Anderson J.B."/>
            <person name="Grigoriev I.V."/>
            <person name="Gueldener U."/>
            <person name="Muensterkoetter M."/>
            <person name="Nagy L.G."/>
        </authorList>
    </citation>
    <scope>NUCLEOTIDE SEQUENCE [LARGE SCALE GENOMIC DNA]</scope>
    <source>
        <strain evidence="3">Ar21-2</strain>
    </source>
</reference>
<accession>A0A2H3E9U7</accession>
<evidence type="ECO:0000313" key="3">
    <source>
        <dbReference type="Proteomes" id="UP000217790"/>
    </source>
</evidence>